<protein>
    <submittedName>
        <fullName evidence="1">Uncharacterized protein</fullName>
    </submittedName>
</protein>
<reference evidence="1 2" key="1">
    <citation type="journal article" date="2017" name="Gigascience">
        <title>Draft genome of the honey bee ectoparasitic mite, Tropilaelaps mercedesae, is shaped by the parasitic life history.</title>
        <authorList>
            <person name="Dong X."/>
            <person name="Armstrong S.D."/>
            <person name="Xia D."/>
            <person name="Makepeace B.L."/>
            <person name="Darby A.C."/>
            <person name="Kadowaki T."/>
        </authorList>
    </citation>
    <scope>NUCLEOTIDE SEQUENCE [LARGE SCALE GENOMIC DNA]</scope>
    <source>
        <strain evidence="1">Wuxi-XJTLU</strain>
    </source>
</reference>
<gene>
    <name evidence="1" type="ORF">BIW11_04047</name>
</gene>
<name>A0A1V9XCC7_9ACAR</name>
<accession>A0A1V9XCC7</accession>
<dbReference type="AlphaFoldDB" id="A0A1V9XCC7"/>
<organism evidence="1 2">
    <name type="scientific">Tropilaelaps mercedesae</name>
    <dbReference type="NCBI Taxonomy" id="418985"/>
    <lineage>
        <taxon>Eukaryota</taxon>
        <taxon>Metazoa</taxon>
        <taxon>Ecdysozoa</taxon>
        <taxon>Arthropoda</taxon>
        <taxon>Chelicerata</taxon>
        <taxon>Arachnida</taxon>
        <taxon>Acari</taxon>
        <taxon>Parasitiformes</taxon>
        <taxon>Mesostigmata</taxon>
        <taxon>Gamasina</taxon>
        <taxon>Dermanyssoidea</taxon>
        <taxon>Laelapidae</taxon>
        <taxon>Tropilaelaps</taxon>
    </lineage>
</organism>
<evidence type="ECO:0000313" key="2">
    <source>
        <dbReference type="Proteomes" id="UP000192247"/>
    </source>
</evidence>
<dbReference type="InParanoid" id="A0A1V9XCC7"/>
<evidence type="ECO:0000313" key="1">
    <source>
        <dbReference type="EMBL" id="OQR71043.1"/>
    </source>
</evidence>
<proteinExistence type="predicted"/>
<dbReference type="EMBL" id="MNPL01015523">
    <property type="protein sequence ID" value="OQR71043.1"/>
    <property type="molecule type" value="Genomic_DNA"/>
</dbReference>
<comment type="caution">
    <text evidence="1">The sequence shown here is derived from an EMBL/GenBank/DDBJ whole genome shotgun (WGS) entry which is preliminary data.</text>
</comment>
<keyword evidence="2" id="KW-1185">Reference proteome</keyword>
<sequence>MAAVGCSCCGAYPAECLGGLECRGNELATLSSSMIPIFRASSADSSDTSPAVSFVKLNADTSIHKTMEYAGPLRYVGPPPAQRYRAPDGRTPAARCRHEYDELLPGLSERDQQNLPQHPHVQQQQQLLGGLTLSQAMAFGISVDMSQTANDTSGAIYLHTSAISAQARRRRANCLLLTCLIRTRAMAESTDPVNSLRMNFQPC</sequence>
<dbReference type="Proteomes" id="UP000192247">
    <property type="component" value="Unassembled WGS sequence"/>
</dbReference>